<dbReference type="Pfam" id="PF00583">
    <property type="entry name" value="Acetyltransf_1"/>
    <property type="match status" value="1"/>
</dbReference>
<sequence>MENIEVVNDIDNNIINSILFISSKSEYISLSENNLEQYIEDKYHKVIIIKSNNEIKGFLIYFLLAPEIDIIFIAVYPNSKGYGKKLLSYLFDDAKTNNINSIKLDLHENNIIAKNFYIKNGFKKIAVRKKYYNNQFNAVIMEKSIDQYK</sequence>
<dbReference type="InterPro" id="IPR000182">
    <property type="entry name" value="GNAT_dom"/>
</dbReference>
<dbReference type="Gene3D" id="3.40.630.30">
    <property type="match status" value="1"/>
</dbReference>
<feature type="domain" description="N-acetyltransferase" evidence="2">
    <location>
        <begin position="2"/>
        <end position="146"/>
    </location>
</feature>
<keyword evidence="1" id="KW-0812">Transmembrane</keyword>
<comment type="caution">
    <text evidence="3">The sequence shown here is derived from an EMBL/GenBank/DDBJ whole genome shotgun (WGS) entry which is preliminary data.</text>
</comment>
<protein>
    <submittedName>
        <fullName evidence="3">Alanine acetyltransferase</fullName>
    </submittedName>
</protein>
<name>A0ABX5B3V8_9SPIR</name>
<evidence type="ECO:0000313" key="4">
    <source>
        <dbReference type="Proteomes" id="UP000238924"/>
    </source>
</evidence>
<evidence type="ECO:0000259" key="2">
    <source>
        <dbReference type="PROSITE" id="PS51186"/>
    </source>
</evidence>
<dbReference type="SUPFAM" id="SSF55729">
    <property type="entry name" value="Acyl-CoA N-acyltransferases (Nat)"/>
    <property type="match status" value="1"/>
</dbReference>
<keyword evidence="4" id="KW-1185">Reference proteome</keyword>
<keyword evidence="1" id="KW-0472">Membrane</keyword>
<evidence type="ECO:0000256" key="1">
    <source>
        <dbReference type="SAM" id="Phobius"/>
    </source>
</evidence>
<keyword evidence="1" id="KW-1133">Transmembrane helix</keyword>
<dbReference type="EMBL" id="JJMJ01000120">
    <property type="protein sequence ID" value="PPS21961.1"/>
    <property type="molecule type" value="Genomic_DNA"/>
</dbReference>
<dbReference type="Proteomes" id="UP000238924">
    <property type="component" value="Unassembled WGS sequence"/>
</dbReference>
<feature type="transmembrane region" description="Helical" evidence="1">
    <location>
        <begin position="58"/>
        <end position="76"/>
    </location>
</feature>
<gene>
    <name evidence="3" type="ORF">DJ52_07775</name>
</gene>
<reference evidence="3 4" key="1">
    <citation type="submission" date="2014-04" db="EMBL/GenBank/DDBJ databases">
        <title>Whole genome sequence of 'Brachyspira hampsonii' D13-03603F2.</title>
        <authorList>
            <person name="Patterson A.H."/>
            <person name="Chaban B."/>
            <person name="Fernando C."/>
            <person name="Harding J.C."/>
            <person name="Hill J.E."/>
        </authorList>
    </citation>
    <scope>NUCLEOTIDE SEQUENCE [LARGE SCALE GENOMIC DNA]</scope>
    <source>
        <strain evidence="3 4">D13-03603F2</strain>
    </source>
</reference>
<organism evidence="3 4">
    <name type="scientific">Brachyspira murdochii</name>
    <dbReference type="NCBI Taxonomy" id="84378"/>
    <lineage>
        <taxon>Bacteria</taxon>
        <taxon>Pseudomonadati</taxon>
        <taxon>Spirochaetota</taxon>
        <taxon>Spirochaetia</taxon>
        <taxon>Brachyspirales</taxon>
        <taxon>Brachyspiraceae</taxon>
        <taxon>Brachyspira</taxon>
    </lineage>
</organism>
<dbReference type="InterPro" id="IPR016181">
    <property type="entry name" value="Acyl_CoA_acyltransferase"/>
</dbReference>
<proteinExistence type="predicted"/>
<accession>A0ABX5B3V8</accession>
<evidence type="ECO:0000313" key="3">
    <source>
        <dbReference type="EMBL" id="PPS21961.1"/>
    </source>
</evidence>
<dbReference type="PROSITE" id="PS51186">
    <property type="entry name" value="GNAT"/>
    <property type="match status" value="1"/>
</dbReference>
<dbReference type="RefSeq" id="WP_104618540.1">
    <property type="nucleotide sequence ID" value="NZ_JAWLPZ010000012.1"/>
</dbReference>
<dbReference type="CDD" id="cd04301">
    <property type="entry name" value="NAT_SF"/>
    <property type="match status" value="1"/>
</dbReference>